<dbReference type="Proteomes" id="UP001558652">
    <property type="component" value="Unassembled WGS sequence"/>
</dbReference>
<reference evidence="1 2" key="1">
    <citation type="submission" date="2024-07" db="EMBL/GenBank/DDBJ databases">
        <title>Chromosome-level genome assembly of the water stick insect Ranatra chinensis (Heteroptera: Nepidae).</title>
        <authorList>
            <person name="Liu X."/>
        </authorList>
    </citation>
    <scope>NUCLEOTIDE SEQUENCE [LARGE SCALE GENOMIC DNA]</scope>
    <source>
        <strain evidence="1">Cailab_2021Rc</strain>
        <tissue evidence="1">Muscle</tissue>
    </source>
</reference>
<comment type="caution">
    <text evidence="1">The sequence shown here is derived from an EMBL/GenBank/DDBJ whole genome shotgun (WGS) entry which is preliminary data.</text>
</comment>
<dbReference type="AlphaFoldDB" id="A0ABD0YE75"/>
<gene>
    <name evidence="1" type="ORF">AAG570_012560</name>
</gene>
<evidence type="ECO:0000313" key="1">
    <source>
        <dbReference type="EMBL" id="KAL1129615.1"/>
    </source>
</evidence>
<name>A0ABD0YE75_9HEMI</name>
<accession>A0ABD0YE75</accession>
<organism evidence="1 2">
    <name type="scientific">Ranatra chinensis</name>
    <dbReference type="NCBI Taxonomy" id="642074"/>
    <lineage>
        <taxon>Eukaryota</taxon>
        <taxon>Metazoa</taxon>
        <taxon>Ecdysozoa</taxon>
        <taxon>Arthropoda</taxon>
        <taxon>Hexapoda</taxon>
        <taxon>Insecta</taxon>
        <taxon>Pterygota</taxon>
        <taxon>Neoptera</taxon>
        <taxon>Paraneoptera</taxon>
        <taxon>Hemiptera</taxon>
        <taxon>Heteroptera</taxon>
        <taxon>Panheteroptera</taxon>
        <taxon>Nepomorpha</taxon>
        <taxon>Nepidae</taxon>
        <taxon>Ranatrinae</taxon>
        <taxon>Ranatra</taxon>
    </lineage>
</organism>
<keyword evidence="2" id="KW-1185">Reference proteome</keyword>
<dbReference type="EMBL" id="JBFDAA010000008">
    <property type="protein sequence ID" value="KAL1129615.1"/>
    <property type="molecule type" value="Genomic_DNA"/>
</dbReference>
<protein>
    <submittedName>
        <fullName evidence="1">Uncharacterized protein</fullName>
    </submittedName>
</protein>
<sequence>MDIFSRTMALVEADNIIVVSDDETETDRVTQSLDIKPSAPHKGFSQLAVNLAINKIEKHIKKEQTELEFMSPHNIKKEISVNFPSEFNKEGLETPTNFAQATVASASSNDLIIRNFQSQTDEKIDSLDSIPPNLPMDDHLKNSIIVDALEMKNIIFDNQKQNVTALKVRLT</sequence>
<proteinExistence type="predicted"/>
<evidence type="ECO:0000313" key="2">
    <source>
        <dbReference type="Proteomes" id="UP001558652"/>
    </source>
</evidence>